<dbReference type="AlphaFoldDB" id="B9ACF3"/>
<name>B9ACF3_METSM</name>
<dbReference type="InterPro" id="IPR019214">
    <property type="entry name" value="EhaC-like"/>
</dbReference>
<feature type="transmembrane region" description="Helical" evidence="1">
    <location>
        <begin position="34"/>
        <end position="52"/>
    </location>
</feature>
<reference evidence="2 3" key="2">
    <citation type="submission" date="2008-11" db="EMBL/GenBank/DDBJ databases">
        <title>Draft genome sequence of Methanobrevibacter smithii (DSM 2375).</title>
        <authorList>
            <person name="Sudarsanam P."/>
            <person name="Ley R."/>
            <person name="Guruge J."/>
            <person name="Turnbaugh P.J."/>
            <person name="Mahowald M."/>
            <person name="Liep D."/>
            <person name="Gordon J."/>
        </authorList>
    </citation>
    <scope>NUCLEOTIDE SEQUENCE [LARGE SCALE GENOMIC DNA]</scope>
    <source>
        <strain evidence="2 3">DSM 2375</strain>
    </source>
</reference>
<comment type="caution">
    <text evidence="2">The sequence shown here is derived from an EMBL/GenBank/DDBJ whole genome shotgun (WGS) entry which is preliminary data.</text>
</comment>
<organism evidence="2 3">
    <name type="scientific">Methanobrevibacter smithii DSM 2375</name>
    <dbReference type="NCBI Taxonomy" id="483214"/>
    <lineage>
        <taxon>Archaea</taxon>
        <taxon>Methanobacteriati</taxon>
        <taxon>Methanobacteriota</taxon>
        <taxon>Methanomada group</taxon>
        <taxon>Methanobacteria</taxon>
        <taxon>Methanobacteriales</taxon>
        <taxon>Methanobacteriaceae</taxon>
        <taxon>Methanobrevibacter</taxon>
    </lineage>
</organism>
<sequence length="89" mass="9738">MLKSDYMYVEIIIGIILIYVALRALITENRVSKLLYLNVIGFGVPALIALVIKTPFAFVVAAAFFICSTISANAIATSLDKLDDEIILD</sequence>
<gene>
    <name evidence="2" type="ORF">METSMIALI_00024</name>
</gene>
<evidence type="ECO:0000313" key="2">
    <source>
        <dbReference type="EMBL" id="EEE41143.1"/>
    </source>
</evidence>
<dbReference type="EMBL" id="ABYW01000001">
    <property type="protein sequence ID" value="EEE41143.1"/>
    <property type="molecule type" value="Genomic_DNA"/>
</dbReference>
<dbReference type="PATRIC" id="fig|483214.13.peg.23"/>
<proteinExistence type="predicted"/>
<protein>
    <submittedName>
        <fullName evidence="2">Uncharacterized protein</fullName>
    </submittedName>
</protein>
<evidence type="ECO:0000256" key="1">
    <source>
        <dbReference type="SAM" id="Phobius"/>
    </source>
</evidence>
<evidence type="ECO:0000313" key="3">
    <source>
        <dbReference type="Proteomes" id="UP000003489"/>
    </source>
</evidence>
<keyword evidence="1" id="KW-0812">Transmembrane</keyword>
<dbReference type="HOGENOM" id="CLU_174513_1_0_2"/>
<reference evidence="2 3" key="1">
    <citation type="submission" date="2008-10" db="EMBL/GenBank/DDBJ databases">
        <authorList>
            <person name="Fulton L."/>
            <person name="Clifton S."/>
            <person name="Fulton B."/>
            <person name="Xu J."/>
            <person name="Minx P."/>
            <person name="Pepin K.H."/>
            <person name="Johnson M."/>
            <person name="Bhonagiri V."/>
            <person name="Nash W.E."/>
            <person name="Mardis E.R."/>
            <person name="Wilson R.K."/>
        </authorList>
    </citation>
    <scope>NUCLEOTIDE SEQUENCE [LARGE SCALE GENOMIC DNA]</scope>
    <source>
        <strain evidence="2 3">DSM 2375</strain>
    </source>
</reference>
<accession>B9ACF3</accession>
<keyword evidence="1" id="KW-1133">Transmembrane helix</keyword>
<keyword evidence="1" id="KW-0472">Membrane</keyword>
<feature type="transmembrane region" description="Helical" evidence="1">
    <location>
        <begin position="6"/>
        <end position="22"/>
    </location>
</feature>
<dbReference type="Pfam" id="PF09882">
    <property type="entry name" value="EhaC"/>
    <property type="match status" value="1"/>
</dbReference>
<feature type="transmembrane region" description="Helical" evidence="1">
    <location>
        <begin position="58"/>
        <end position="76"/>
    </location>
</feature>
<dbReference type="Proteomes" id="UP000003489">
    <property type="component" value="Unassembled WGS sequence"/>
</dbReference>